<keyword evidence="3" id="KW-1185">Reference proteome</keyword>
<keyword evidence="1" id="KW-1133">Transmembrane helix</keyword>
<keyword evidence="1" id="KW-0812">Transmembrane</keyword>
<dbReference type="OrthoDB" id="7583502at2"/>
<comment type="caution">
    <text evidence="2">The sequence shown here is derived from an EMBL/GenBank/DDBJ whole genome shotgun (WGS) entry which is preliminary data.</text>
</comment>
<protein>
    <submittedName>
        <fullName evidence="2">Uncharacterized protein</fullName>
    </submittedName>
</protein>
<dbReference type="RefSeq" id="WP_135086450.1">
    <property type="nucleotide sequence ID" value="NZ_SPDV01000017.1"/>
</dbReference>
<evidence type="ECO:0000313" key="2">
    <source>
        <dbReference type="EMBL" id="TFI58386.1"/>
    </source>
</evidence>
<accession>A0A4Y8ZVA5</accession>
<reference evidence="2 3" key="1">
    <citation type="submission" date="2019-03" db="EMBL/GenBank/DDBJ databases">
        <title>Genome sequence of Sphingomonas sp. 17J27-24.</title>
        <authorList>
            <person name="Kim M."/>
            <person name="Maeng S."/>
            <person name="Sathiyaraj S."/>
        </authorList>
    </citation>
    <scope>NUCLEOTIDE SEQUENCE [LARGE SCALE GENOMIC DNA]</scope>
    <source>
        <strain evidence="2 3">17J27-24</strain>
    </source>
</reference>
<evidence type="ECO:0000256" key="1">
    <source>
        <dbReference type="SAM" id="Phobius"/>
    </source>
</evidence>
<dbReference type="EMBL" id="SPDV01000017">
    <property type="protein sequence ID" value="TFI58386.1"/>
    <property type="molecule type" value="Genomic_DNA"/>
</dbReference>
<feature type="transmembrane region" description="Helical" evidence="1">
    <location>
        <begin position="43"/>
        <end position="63"/>
    </location>
</feature>
<proteinExistence type="predicted"/>
<gene>
    <name evidence="2" type="ORF">E2493_10405</name>
</gene>
<evidence type="ECO:0000313" key="3">
    <source>
        <dbReference type="Proteomes" id="UP000298213"/>
    </source>
</evidence>
<feature type="transmembrane region" description="Helical" evidence="1">
    <location>
        <begin position="14"/>
        <end position="37"/>
    </location>
</feature>
<dbReference type="AlphaFoldDB" id="A0A4Y8ZVA5"/>
<keyword evidence="1" id="KW-0472">Membrane</keyword>
<organism evidence="2 3">
    <name type="scientific">Sphingomonas parva</name>
    <dbReference type="NCBI Taxonomy" id="2555898"/>
    <lineage>
        <taxon>Bacteria</taxon>
        <taxon>Pseudomonadati</taxon>
        <taxon>Pseudomonadota</taxon>
        <taxon>Alphaproteobacteria</taxon>
        <taxon>Sphingomonadales</taxon>
        <taxon>Sphingomonadaceae</taxon>
        <taxon>Sphingomonas</taxon>
    </lineage>
</organism>
<sequence>MTTRDPDSLWRNRFILINLAGIAGTAVALLGLAIAYSDLVVDGGSIAIGMPIALAGVVASFLAPKYLARRWRTPPEQ</sequence>
<name>A0A4Y8ZVA5_9SPHN</name>
<dbReference type="Proteomes" id="UP000298213">
    <property type="component" value="Unassembled WGS sequence"/>
</dbReference>